<keyword evidence="3" id="KW-1185">Reference proteome</keyword>
<evidence type="ECO:0000313" key="2">
    <source>
        <dbReference type="EMBL" id="QAY64762.1"/>
    </source>
</evidence>
<evidence type="ECO:0000313" key="3">
    <source>
        <dbReference type="Proteomes" id="UP000291758"/>
    </source>
</evidence>
<dbReference type="InterPro" id="IPR036291">
    <property type="entry name" value="NAD(P)-bd_dom_sf"/>
</dbReference>
<dbReference type="Gene3D" id="3.40.50.720">
    <property type="entry name" value="NAD(P)-binding Rossmann-like Domain"/>
    <property type="match status" value="1"/>
</dbReference>
<sequence length="53" mass="5636">MLTRTPEEIAAAAVWLAGDESAFVTGTEVVLDGGQSLQPPRQHHRGVKPRGVV</sequence>
<dbReference type="Proteomes" id="UP000291758">
    <property type="component" value="Chromosome"/>
</dbReference>
<dbReference type="InterPro" id="IPR002347">
    <property type="entry name" value="SDR_fam"/>
</dbReference>
<evidence type="ECO:0000256" key="1">
    <source>
        <dbReference type="SAM" id="MobiDB-lite"/>
    </source>
</evidence>
<organism evidence="2 3">
    <name type="scientific">Xylanimonas allomyrinae</name>
    <dbReference type="NCBI Taxonomy" id="2509459"/>
    <lineage>
        <taxon>Bacteria</taxon>
        <taxon>Bacillati</taxon>
        <taxon>Actinomycetota</taxon>
        <taxon>Actinomycetes</taxon>
        <taxon>Micrococcales</taxon>
        <taxon>Promicromonosporaceae</taxon>
        <taxon>Xylanimonas</taxon>
    </lineage>
</organism>
<dbReference type="SUPFAM" id="SSF51735">
    <property type="entry name" value="NAD(P)-binding Rossmann-fold domains"/>
    <property type="match status" value="1"/>
</dbReference>
<proteinExistence type="predicted"/>
<dbReference type="EMBL" id="CP035495">
    <property type="protein sequence ID" value="QAY64762.1"/>
    <property type="molecule type" value="Genomic_DNA"/>
</dbReference>
<dbReference type="Pfam" id="PF13561">
    <property type="entry name" value="adh_short_C2"/>
    <property type="match status" value="1"/>
</dbReference>
<feature type="compositionally biased region" description="Basic residues" evidence="1">
    <location>
        <begin position="41"/>
        <end position="53"/>
    </location>
</feature>
<dbReference type="AlphaFoldDB" id="A0A4P6EPQ0"/>
<gene>
    <name evidence="2" type="ORF">ET495_05605</name>
</gene>
<feature type="region of interest" description="Disordered" evidence="1">
    <location>
        <begin position="32"/>
        <end position="53"/>
    </location>
</feature>
<accession>A0A4P6EPQ0</accession>
<protein>
    <submittedName>
        <fullName evidence="2">SDR family oxidoreductase</fullName>
    </submittedName>
</protein>
<reference evidence="2 3" key="1">
    <citation type="submission" date="2019-01" db="EMBL/GenBank/DDBJ databases">
        <title>Genome sequencing of strain 2JSPR-7.</title>
        <authorList>
            <person name="Heo J."/>
            <person name="Kim S.-J."/>
            <person name="Kim J.-S."/>
            <person name="Hong S.-B."/>
            <person name="Kwon S.-W."/>
        </authorList>
    </citation>
    <scope>NUCLEOTIDE SEQUENCE [LARGE SCALE GENOMIC DNA]</scope>
    <source>
        <strain evidence="2 3">2JSPR-7</strain>
    </source>
</reference>
<dbReference type="OrthoDB" id="517007at2"/>
<name>A0A4P6EPQ0_9MICO</name>
<dbReference type="KEGG" id="xyl:ET495_05605"/>